<gene>
    <name evidence="1" type="ORF">BpHYR1_042448</name>
</gene>
<accession>A0A3M7QWD1</accession>
<sequence length="73" mass="8579">MDRCKLVNVTSERCVYGLQMSIKFCCLWKNVGCKACTCCSKNFQFVVLKVQEMRNVHAILEFDFRPQIRSLHM</sequence>
<dbReference type="Proteomes" id="UP000276133">
    <property type="component" value="Unassembled WGS sequence"/>
</dbReference>
<proteinExistence type="predicted"/>
<dbReference type="AlphaFoldDB" id="A0A3M7QWD1"/>
<protein>
    <submittedName>
        <fullName evidence="1">Uncharacterized protein</fullName>
    </submittedName>
</protein>
<name>A0A3M7QWD1_BRAPC</name>
<dbReference type="EMBL" id="REGN01004915">
    <property type="protein sequence ID" value="RNA15670.1"/>
    <property type="molecule type" value="Genomic_DNA"/>
</dbReference>
<keyword evidence="2" id="KW-1185">Reference proteome</keyword>
<comment type="caution">
    <text evidence="1">The sequence shown here is derived from an EMBL/GenBank/DDBJ whole genome shotgun (WGS) entry which is preliminary data.</text>
</comment>
<organism evidence="1 2">
    <name type="scientific">Brachionus plicatilis</name>
    <name type="common">Marine rotifer</name>
    <name type="synonym">Brachionus muelleri</name>
    <dbReference type="NCBI Taxonomy" id="10195"/>
    <lineage>
        <taxon>Eukaryota</taxon>
        <taxon>Metazoa</taxon>
        <taxon>Spiralia</taxon>
        <taxon>Gnathifera</taxon>
        <taxon>Rotifera</taxon>
        <taxon>Eurotatoria</taxon>
        <taxon>Monogononta</taxon>
        <taxon>Pseudotrocha</taxon>
        <taxon>Ploima</taxon>
        <taxon>Brachionidae</taxon>
        <taxon>Brachionus</taxon>
    </lineage>
</organism>
<evidence type="ECO:0000313" key="1">
    <source>
        <dbReference type="EMBL" id="RNA15670.1"/>
    </source>
</evidence>
<evidence type="ECO:0000313" key="2">
    <source>
        <dbReference type="Proteomes" id="UP000276133"/>
    </source>
</evidence>
<reference evidence="1 2" key="1">
    <citation type="journal article" date="2018" name="Sci. Rep.">
        <title>Genomic signatures of local adaptation to the degree of environmental predictability in rotifers.</title>
        <authorList>
            <person name="Franch-Gras L."/>
            <person name="Hahn C."/>
            <person name="Garcia-Roger E.M."/>
            <person name="Carmona M.J."/>
            <person name="Serra M."/>
            <person name="Gomez A."/>
        </authorList>
    </citation>
    <scope>NUCLEOTIDE SEQUENCE [LARGE SCALE GENOMIC DNA]</scope>
    <source>
        <strain evidence="1">HYR1</strain>
    </source>
</reference>